<accession>A0A1J5SYI2</accession>
<reference evidence="4" key="1">
    <citation type="submission" date="2016-10" db="EMBL/GenBank/DDBJ databases">
        <title>Sequence of Gallionella enrichment culture.</title>
        <authorList>
            <person name="Poehlein A."/>
            <person name="Muehling M."/>
            <person name="Daniel R."/>
        </authorList>
    </citation>
    <scope>NUCLEOTIDE SEQUENCE</scope>
</reference>
<sequence>MFSIPSPLHPAVVHFPIVLLLLGCAVAIVAAFTRRWHLPLLGAVLLMLGAAGAVVSVSTGEREGELVGETAGSVLDEHEDWAERTRTAALVAAALGIAAVAVGRMPRTARALGACTAIAAAGASWCVVETGHRGGQLVYRHGAGVLAAGGTATNPGADGKAASPARVDRDRDDD</sequence>
<feature type="transmembrane region" description="Helical" evidence="2">
    <location>
        <begin position="12"/>
        <end position="33"/>
    </location>
</feature>
<feature type="transmembrane region" description="Helical" evidence="2">
    <location>
        <begin position="85"/>
        <end position="103"/>
    </location>
</feature>
<feature type="domain" description="DUF2231" evidence="3">
    <location>
        <begin position="6"/>
        <end position="145"/>
    </location>
</feature>
<evidence type="ECO:0000256" key="2">
    <source>
        <dbReference type="SAM" id="Phobius"/>
    </source>
</evidence>
<feature type="region of interest" description="Disordered" evidence="1">
    <location>
        <begin position="150"/>
        <end position="174"/>
    </location>
</feature>
<keyword evidence="2" id="KW-1133">Transmembrane helix</keyword>
<protein>
    <recommendedName>
        <fullName evidence="3">DUF2231 domain-containing protein</fullName>
    </recommendedName>
</protein>
<evidence type="ECO:0000259" key="3">
    <source>
        <dbReference type="Pfam" id="PF09990"/>
    </source>
</evidence>
<name>A0A1J5SYI2_9ZZZZ</name>
<feature type="transmembrane region" description="Helical" evidence="2">
    <location>
        <begin position="40"/>
        <end position="59"/>
    </location>
</feature>
<evidence type="ECO:0000313" key="4">
    <source>
        <dbReference type="EMBL" id="OIR13617.1"/>
    </source>
</evidence>
<evidence type="ECO:0000256" key="1">
    <source>
        <dbReference type="SAM" id="MobiDB-lite"/>
    </source>
</evidence>
<dbReference type="AlphaFoldDB" id="A0A1J5SYI2"/>
<gene>
    <name evidence="4" type="ORF">GALL_54360</name>
</gene>
<dbReference type="InterPro" id="IPR019251">
    <property type="entry name" value="DUF2231_TM"/>
</dbReference>
<proteinExistence type="predicted"/>
<keyword evidence="2" id="KW-0472">Membrane</keyword>
<keyword evidence="2" id="KW-0812">Transmembrane</keyword>
<dbReference type="Pfam" id="PF09990">
    <property type="entry name" value="DUF2231"/>
    <property type="match status" value="1"/>
</dbReference>
<dbReference type="EMBL" id="MLJW01000014">
    <property type="protein sequence ID" value="OIR13617.1"/>
    <property type="molecule type" value="Genomic_DNA"/>
</dbReference>
<comment type="caution">
    <text evidence="4">The sequence shown here is derived from an EMBL/GenBank/DDBJ whole genome shotgun (WGS) entry which is preliminary data.</text>
</comment>
<organism evidence="4">
    <name type="scientific">mine drainage metagenome</name>
    <dbReference type="NCBI Taxonomy" id="410659"/>
    <lineage>
        <taxon>unclassified sequences</taxon>
        <taxon>metagenomes</taxon>
        <taxon>ecological metagenomes</taxon>
    </lineage>
</organism>